<evidence type="ECO:0000259" key="3">
    <source>
        <dbReference type="Pfam" id="PF06580"/>
    </source>
</evidence>
<dbReference type="Gene3D" id="2.60.40.10">
    <property type="entry name" value="Immunoglobulins"/>
    <property type="match status" value="1"/>
</dbReference>
<keyword evidence="1" id="KW-0812">Transmembrane</keyword>
<dbReference type="EMBL" id="JBHSAT010000004">
    <property type="protein sequence ID" value="MFC3876926.1"/>
    <property type="molecule type" value="Genomic_DNA"/>
</dbReference>
<dbReference type="InterPro" id="IPR010559">
    <property type="entry name" value="Sig_transdc_His_kin_internal"/>
</dbReference>
<dbReference type="InterPro" id="IPR013783">
    <property type="entry name" value="Ig-like_fold"/>
</dbReference>
<dbReference type="GO" id="GO:0016301">
    <property type="term" value="F:kinase activity"/>
    <property type="evidence" value="ECO:0007669"/>
    <property type="project" value="UniProtKB-KW"/>
</dbReference>
<feature type="domain" description="Two component regulator three Y" evidence="4">
    <location>
        <begin position="646"/>
        <end position="708"/>
    </location>
</feature>
<dbReference type="PANTHER" id="PTHR34220">
    <property type="entry name" value="SENSOR HISTIDINE KINASE YPDA"/>
    <property type="match status" value="1"/>
</dbReference>
<dbReference type="SUPFAM" id="SSF55874">
    <property type="entry name" value="ATPase domain of HSP90 chaperone/DNA topoisomerase II/histidine kinase"/>
    <property type="match status" value="1"/>
</dbReference>
<keyword evidence="5" id="KW-0418">Kinase</keyword>
<evidence type="ECO:0000313" key="6">
    <source>
        <dbReference type="Proteomes" id="UP001595812"/>
    </source>
</evidence>
<feature type="domain" description="Signal transduction histidine kinase internal region" evidence="3">
    <location>
        <begin position="762"/>
        <end position="841"/>
    </location>
</feature>
<feature type="chain" id="PRO_5047539077" evidence="2">
    <location>
        <begin position="20"/>
        <end position="980"/>
    </location>
</feature>
<keyword evidence="5" id="KW-0808">Transferase</keyword>
<keyword evidence="2" id="KW-0732">Signal</keyword>
<keyword evidence="1" id="KW-0472">Membrane</keyword>
<evidence type="ECO:0000259" key="4">
    <source>
        <dbReference type="Pfam" id="PF07495"/>
    </source>
</evidence>
<dbReference type="PANTHER" id="PTHR34220:SF7">
    <property type="entry name" value="SENSOR HISTIDINE KINASE YPDA"/>
    <property type="match status" value="1"/>
</dbReference>
<feature type="signal peptide" evidence="2">
    <location>
        <begin position="1"/>
        <end position="19"/>
    </location>
</feature>
<dbReference type="InterPro" id="IPR011123">
    <property type="entry name" value="Y_Y_Y"/>
</dbReference>
<evidence type="ECO:0000313" key="5">
    <source>
        <dbReference type="EMBL" id="MFC3876926.1"/>
    </source>
</evidence>
<reference evidence="6" key="1">
    <citation type="journal article" date="2019" name="Int. J. Syst. Evol. Microbiol.">
        <title>The Global Catalogue of Microorganisms (GCM) 10K type strain sequencing project: providing services to taxonomists for standard genome sequencing and annotation.</title>
        <authorList>
            <consortium name="The Broad Institute Genomics Platform"/>
            <consortium name="The Broad Institute Genome Sequencing Center for Infectious Disease"/>
            <person name="Wu L."/>
            <person name="Ma J."/>
        </authorList>
    </citation>
    <scope>NUCLEOTIDE SEQUENCE [LARGE SCALE GENOMIC DNA]</scope>
    <source>
        <strain evidence="6">CECT 8979</strain>
    </source>
</reference>
<sequence length="980" mass="113471">MRFISLILLCVIYTARIFAQQPAHIQLTEKDGLPDIEIFNIIEDSKQFIWLSADKGLFRYNGREYKHFTHPKQRGNAVFGVLEDTQGRVWCTNISGQFFYVENDRMHLFLDLSDKLRGLISEFLVSDNILYVLSAQKLFKIPIKTSEITLLKNNRGFIGSYSQHNRGYVYSSFNMLYFTDKEFVIQDSLKLDMIKSFDEESGIIRRINTFHDDETSFIYFLKFGKNTFYSTDFENQSISAIEIPERLEQTLITHISKYHDQFWISTDNGLFVCELQSNNLRIVNHWYNKIFVTKTILDKQDNFWISTKGNGIYLIPNIGIYHYPMSESLENITELESIDSNEILFGTNTGYLSKYNIKYHKSAIIDSSGANRVSKIVKAQFDKDFIVAKEDKTFLYKSNAEELLEISSDFNGAKDISVVNGGYLISLYNGVKLVDLNYNLEESLGETRSYANCYNLEENSIYVASVNGLMFKPDGAELKEIFSDGKKMYIKVLDISTENEVWAGSFKSGIYKLKNGNVVKHITKRDGLLSNIITEIKCDDKGLWIVTDLGLQYYDFLTKTFKSITKQDGMPTYRIADILPIGDYIYMASNNGMFRLDKSTVFKPRKTADIYIANIKVDSEIKTLKSHYNLDYDENAIEITLNVNGFQTSENLKYQYRLIGLGNKWQTLRGSDPQINYNSLPSGNFKFETRTITSSGEIGEPINLTFKIARPFWSTWWFYVLIILTVGFLAYLFFRRKINVLKQRQVEALQQEMVSKQLVLSQLENLRSQMNPHFIFNALNSIQEYIVMNEKDLASTYLIKFSRLIRIYLDHSRENEVVLSEEIKALKIYLELEKNRFEDALDYSIHVSDNLSTSDIQIPSLFIQPYVENALKHGLLHKNTNRELDISFNLDRLETKLFCTIKDNGIGVEASKELNKGRRPQHRSFATSANEKRVKLINQNRNEKIKVTVNSNSDIDNDYCGTEVIITIPLKSYRYEGFNH</sequence>
<gene>
    <name evidence="5" type="ORF">ACFOSX_06740</name>
</gene>
<evidence type="ECO:0000256" key="1">
    <source>
        <dbReference type="SAM" id="Phobius"/>
    </source>
</evidence>
<dbReference type="Gene3D" id="2.130.10.10">
    <property type="entry name" value="YVTN repeat-like/Quinoprotein amine dehydrogenase"/>
    <property type="match status" value="2"/>
</dbReference>
<dbReference type="InterPro" id="IPR015943">
    <property type="entry name" value="WD40/YVTN_repeat-like_dom_sf"/>
</dbReference>
<proteinExistence type="predicted"/>
<dbReference type="RefSeq" id="WP_386098293.1">
    <property type="nucleotide sequence ID" value="NZ_JBHSAT010000004.1"/>
</dbReference>
<dbReference type="SUPFAM" id="SSF50998">
    <property type="entry name" value="Quinoprotein alcohol dehydrogenase-like"/>
    <property type="match status" value="1"/>
</dbReference>
<dbReference type="Pfam" id="PF06580">
    <property type="entry name" value="His_kinase"/>
    <property type="match status" value="1"/>
</dbReference>
<dbReference type="Proteomes" id="UP001595812">
    <property type="component" value="Unassembled WGS sequence"/>
</dbReference>
<dbReference type="InterPro" id="IPR036890">
    <property type="entry name" value="HATPase_C_sf"/>
</dbReference>
<dbReference type="Pfam" id="PF07495">
    <property type="entry name" value="Y_Y_Y"/>
    <property type="match status" value="1"/>
</dbReference>
<protein>
    <submittedName>
        <fullName evidence="5">Histidine kinase</fullName>
    </submittedName>
</protein>
<keyword evidence="6" id="KW-1185">Reference proteome</keyword>
<accession>A0ABV8AFR6</accession>
<dbReference type="Gene3D" id="3.30.565.10">
    <property type="entry name" value="Histidine kinase-like ATPase, C-terminal domain"/>
    <property type="match status" value="1"/>
</dbReference>
<keyword evidence="1" id="KW-1133">Transmembrane helix</keyword>
<name>A0ABV8AFR6_9FLAO</name>
<feature type="transmembrane region" description="Helical" evidence="1">
    <location>
        <begin position="716"/>
        <end position="734"/>
    </location>
</feature>
<dbReference type="InterPro" id="IPR050640">
    <property type="entry name" value="Bact_2-comp_sensor_kinase"/>
</dbReference>
<dbReference type="SUPFAM" id="SSF63829">
    <property type="entry name" value="Calcium-dependent phosphotriesterase"/>
    <property type="match status" value="1"/>
</dbReference>
<evidence type="ECO:0000256" key="2">
    <source>
        <dbReference type="SAM" id="SignalP"/>
    </source>
</evidence>
<organism evidence="5 6">
    <name type="scientific">Winogradskyella maritima</name>
    <dbReference type="NCBI Taxonomy" id="1517766"/>
    <lineage>
        <taxon>Bacteria</taxon>
        <taxon>Pseudomonadati</taxon>
        <taxon>Bacteroidota</taxon>
        <taxon>Flavobacteriia</taxon>
        <taxon>Flavobacteriales</taxon>
        <taxon>Flavobacteriaceae</taxon>
        <taxon>Winogradskyella</taxon>
    </lineage>
</organism>
<comment type="caution">
    <text evidence="5">The sequence shown here is derived from an EMBL/GenBank/DDBJ whole genome shotgun (WGS) entry which is preliminary data.</text>
</comment>
<dbReference type="InterPro" id="IPR011047">
    <property type="entry name" value="Quinoprotein_ADH-like_sf"/>
</dbReference>